<feature type="transmembrane region" description="Helical" evidence="1">
    <location>
        <begin position="42"/>
        <end position="69"/>
    </location>
</feature>
<name>A0A8S3SB16_MYTED</name>
<keyword evidence="3" id="KW-1185">Reference proteome</keyword>
<evidence type="ECO:0000313" key="3">
    <source>
        <dbReference type="Proteomes" id="UP000683360"/>
    </source>
</evidence>
<accession>A0A8S3SB16</accession>
<organism evidence="2 3">
    <name type="scientific">Mytilus edulis</name>
    <name type="common">Blue mussel</name>
    <dbReference type="NCBI Taxonomy" id="6550"/>
    <lineage>
        <taxon>Eukaryota</taxon>
        <taxon>Metazoa</taxon>
        <taxon>Spiralia</taxon>
        <taxon>Lophotrochozoa</taxon>
        <taxon>Mollusca</taxon>
        <taxon>Bivalvia</taxon>
        <taxon>Autobranchia</taxon>
        <taxon>Pteriomorphia</taxon>
        <taxon>Mytilida</taxon>
        <taxon>Mytiloidea</taxon>
        <taxon>Mytilidae</taxon>
        <taxon>Mytilinae</taxon>
        <taxon>Mytilus</taxon>
    </lineage>
</organism>
<proteinExistence type="predicted"/>
<protein>
    <submittedName>
        <fullName evidence="2">Uncharacterized protein</fullName>
    </submittedName>
</protein>
<dbReference type="AlphaFoldDB" id="A0A8S3SB16"/>
<dbReference type="Proteomes" id="UP000683360">
    <property type="component" value="Unassembled WGS sequence"/>
</dbReference>
<evidence type="ECO:0000256" key="1">
    <source>
        <dbReference type="SAM" id="Phobius"/>
    </source>
</evidence>
<reference evidence="2" key="1">
    <citation type="submission" date="2021-03" db="EMBL/GenBank/DDBJ databases">
        <authorList>
            <person name="Bekaert M."/>
        </authorList>
    </citation>
    <scope>NUCLEOTIDE SEQUENCE</scope>
</reference>
<dbReference type="OrthoDB" id="2015116at2759"/>
<dbReference type="EMBL" id="CAJPWZ010001441">
    <property type="protein sequence ID" value="CAG2215333.1"/>
    <property type="molecule type" value="Genomic_DNA"/>
</dbReference>
<comment type="caution">
    <text evidence="2">The sequence shown here is derived from an EMBL/GenBank/DDBJ whole genome shotgun (WGS) entry which is preliminary data.</text>
</comment>
<feature type="transmembrane region" description="Helical" evidence="1">
    <location>
        <begin position="216"/>
        <end position="239"/>
    </location>
</feature>
<keyword evidence="1" id="KW-1133">Transmembrane helix</keyword>
<keyword evidence="1" id="KW-0472">Membrane</keyword>
<evidence type="ECO:0000313" key="2">
    <source>
        <dbReference type="EMBL" id="CAG2215333.1"/>
    </source>
</evidence>
<gene>
    <name evidence="2" type="ORF">MEDL_29111</name>
</gene>
<sequence length="276" mass="31040">MVVSAAYYPGAQYGQYGYGQRNVAQYASYAANSQQALKQARLFNYLLGGLFFLNLFNFTGNTIAVILLVNLVPADSSGKCGTATELNKGTSHHTLTLKWYRMDDHELLNEEDIPGSCIFIKSPIWAKGPFPVNEGEESILDGCVKRPGNTCDKTSSITVHNCGEYNVYYLNATATQDEEYCFKKDDDDDDDDDDDCEEQKEHYGKKFHRCHRNNRYVVLVIGSVIIAGVLISMVAIYLWRRKRLAALLKKEMYKAPQDSNGPVVVTTNDNLPPKKY</sequence>
<keyword evidence="1" id="KW-0812">Transmembrane</keyword>